<sequence>MLVKNTIFTKTKTYPVYFRTPEFIYELARYSGLSSTAKRVYGVIYSRIMQSEESVFKNRDMRFWDYTKEKVLCYFTEKDIAGRLGISTGSVSNAKKALKKAELIECEDIREGFKCITKFYLTDLNTLGIPAHLLYYGTAGNT</sequence>
<accession>A0A5B8EFT0</accession>
<dbReference type="AlphaFoldDB" id="A0A5B8EFT0"/>
<dbReference type="Gene3D" id="1.10.10.10">
    <property type="entry name" value="Winged helix-like DNA-binding domain superfamily/Winged helix DNA-binding domain"/>
    <property type="match status" value="1"/>
</dbReference>
<gene>
    <name evidence="1" type="ORF">DM298_10520</name>
</gene>
<dbReference type="Proteomes" id="UP000312326">
    <property type="component" value="Plasmid pPMRA301"/>
</dbReference>
<keyword evidence="1" id="KW-0614">Plasmid</keyword>
<organism evidence="1 2">
    <name type="scientific">Lactobacillus amylovorus</name>
    <dbReference type="NCBI Taxonomy" id="1604"/>
    <lineage>
        <taxon>Bacteria</taxon>
        <taxon>Bacillati</taxon>
        <taxon>Bacillota</taxon>
        <taxon>Bacilli</taxon>
        <taxon>Lactobacillales</taxon>
        <taxon>Lactobacillaceae</taxon>
        <taxon>Lactobacillus</taxon>
    </lineage>
</organism>
<dbReference type="RefSeq" id="WP_139962603.1">
    <property type="nucleotide sequence ID" value="NZ_CP029755.1"/>
</dbReference>
<name>A0A5B8EFT0_LACAM</name>
<proteinExistence type="predicted"/>
<protein>
    <submittedName>
        <fullName evidence="1">Uncharacterized protein</fullName>
    </submittedName>
</protein>
<geneLocation type="plasmid" evidence="2">
    <name>ppmra301</name>
</geneLocation>
<evidence type="ECO:0000313" key="1">
    <source>
        <dbReference type="EMBL" id="QDD71305.1"/>
    </source>
</evidence>
<dbReference type="InterPro" id="IPR036388">
    <property type="entry name" value="WH-like_DNA-bd_sf"/>
</dbReference>
<dbReference type="EMBL" id="CP029755">
    <property type="protein sequence ID" value="QDD71305.1"/>
    <property type="molecule type" value="Genomic_DNA"/>
</dbReference>
<reference evidence="1 2" key="1">
    <citation type="submission" date="2018-06" db="EMBL/GenBank/DDBJ databases">
        <title>Complete genome sequnece of Lactobacillus amylovorus PMRA3.</title>
        <authorList>
            <person name="Nam Y.-D."/>
            <person name="Chung W.-H."/>
            <person name="Park Y.S."/>
            <person name="Kang J."/>
        </authorList>
    </citation>
    <scope>NUCLEOTIDE SEQUENCE [LARGE SCALE GENOMIC DNA]</scope>
    <source>
        <strain evidence="1 2">PMRA3</strain>
        <plasmid evidence="2">ppmra301</plasmid>
    </source>
</reference>
<evidence type="ECO:0000313" key="2">
    <source>
        <dbReference type="Proteomes" id="UP000312326"/>
    </source>
</evidence>